<name>A0ABQ8UAP8_9EUKA</name>
<dbReference type="Proteomes" id="UP001141327">
    <property type="component" value="Unassembled WGS sequence"/>
</dbReference>
<dbReference type="SUPFAM" id="SSF52047">
    <property type="entry name" value="RNI-like"/>
    <property type="match status" value="1"/>
</dbReference>
<protein>
    <submittedName>
        <fullName evidence="1">Uncharacterized protein</fullName>
    </submittedName>
</protein>
<evidence type="ECO:0000313" key="1">
    <source>
        <dbReference type="EMBL" id="KAJ4456374.1"/>
    </source>
</evidence>
<evidence type="ECO:0000313" key="2">
    <source>
        <dbReference type="Proteomes" id="UP001141327"/>
    </source>
</evidence>
<accession>A0ABQ8UAP8</accession>
<organism evidence="1 2">
    <name type="scientific">Paratrimastix pyriformis</name>
    <dbReference type="NCBI Taxonomy" id="342808"/>
    <lineage>
        <taxon>Eukaryota</taxon>
        <taxon>Metamonada</taxon>
        <taxon>Preaxostyla</taxon>
        <taxon>Paratrimastigidae</taxon>
        <taxon>Paratrimastix</taxon>
    </lineage>
</organism>
<proteinExistence type="predicted"/>
<dbReference type="EMBL" id="JAPMOS010000072">
    <property type="protein sequence ID" value="KAJ4456374.1"/>
    <property type="molecule type" value="Genomic_DNA"/>
</dbReference>
<gene>
    <name evidence="1" type="ORF">PAPYR_8413</name>
</gene>
<dbReference type="InterPro" id="IPR032675">
    <property type="entry name" value="LRR_dom_sf"/>
</dbReference>
<dbReference type="Gene3D" id="3.80.10.10">
    <property type="entry name" value="Ribonuclease Inhibitor"/>
    <property type="match status" value="2"/>
</dbReference>
<comment type="caution">
    <text evidence="1">The sequence shown here is derived from an EMBL/GenBank/DDBJ whole genome shotgun (WGS) entry which is preliminary data.</text>
</comment>
<reference evidence="1" key="1">
    <citation type="journal article" date="2022" name="bioRxiv">
        <title>Genomics of Preaxostyla Flagellates Illuminates Evolutionary Transitions and the Path Towards Mitochondrial Loss.</title>
        <authorList>
            <person name="Novak L.V.F."/>
            <person name="Treitli S.C."/>
            <person name="Pyrih J."/>
            <person name="Halakuc P."/>
            <person name="Pipaliya S.V."/>
            <person name="Vacek V."/>
            <person name="Brzon O."/>
            <person name="Soukal P."/>
            <person name="Eme L."/>
            <person name="Dacks J.B."/>
            <person name="Karnkowska A."/>
            <person name="Elias M."/>
            <person name="Hampl V."/>
        </authorList>
    </citation>
    <scope>NUCLEOTIDE SEQUENCE</scope>
    <source>
        <strain evidence="1">RCP-MX</strain>
    </source>
</reference>
<keyword evidence="2" id="KW-1185">Reference proteome</keyword>
<sequence>MGQSNSTPLEPLDAAPPVDPIVGRLFSQLPGETVLLMMSLAEDPTLMYLMLLGLNHATRTLVRGNMRTMSFSGIHRDERVRSFFPAPTTNTPPDPEDDLDLVDPTRCASAAAPTADALAALVGPCTRLEELTLAPERALWCGGREASTFAGWVDAAFRNHPALHTLRIPRMTGLSEKALCAILAHLDGQLRVLEVNTASTPSPVPGPGDDLLDAVAQHCKQVEVLRLGLRDVGQPTQLRVCTQLRELLVTRARSTFRIDPGVTAAMPNLAQLQDVPVRPVAGVLDASEPPTTPDPPLEPLTELTITSGRRLLVGDAMARFVPVCHRWLAGPLAPSLTTVVLNDDTGTMPVAEFLTAFDGLAGLRHLTMLIRGPCPVALIPQTLLDRLADLSMFWTGRDAQPVIASAGLRTFSCGTAPGSAPGHPARVRLDCPKLAVLNVATMKGWAAIEFQLNTPRLKAIRNLNKMCRVATLCPLPLLEALSTERVHEVSQEQLKDILAAAGPLRHIAGLQCNTLGELQEVVERWNPRLVTLQRIRLNLGKEGGVLTLPPASPLRSMELILSDESRGPLVIRAPGLVHLELDLGASKCVTLDTPSLRHLHLRDRPCQQDADVRLASPLSRLRSLRLACSEANHLGFFERLLANPLPQLRAAHCSLLRLGASGVNKVLRWLAAMPRLTTLSLAAVRVDVLDVTVLPRLARLQLAMSRVAKQFVVPWARMEEVACLECVLKDLRNEGQLYKQSARLLSYIHTRTVFAEEDDL</sequence>